<dbReference type="PANTHER" id="PTHR11085:SF10">
    <property type="entry name" value="NAD-DEPENDENT PROTEIN DEACYLASE SIRTUIN-5, MITOCHONDRIAL-RELATED"/>
    <property type="match status" value="1"/>
</dbReference>
<dbReference type="Pfam" id="PF02146">
    <property type="entry name" value="SIR2"/>
    <property type="match status" value="1"/>
</dbReference>
<comment type="caution">
    <text evidence="5">The sequence shown here is derived from an EMBL/GenBank/DDBJ whole genome shotgun (WGS) entry which is preliminary data.</text>
</comment>
<organism evidence="5 6">
    <name type="scientific">Tritrichomonas foetus</name>
    <dbReference type="NCBI Taxonomy" id="1144522"/>
    <lineage>
        <taxon>Eukaryota</taxon>
        <taxon>Metamonada</taxon>
        <taxon>Parabasalia</taxon>
        <taxon>Tritrichomonadida</taxon>
        <taxon>Tritrichomonadidae</taxon>
        <taxon>Tritrichomonas</taxon>
    </lineage>
</organism>
<feature type="binding site" evidence="3">
    <location>
        <position position="161"/>
    </location>
    <ligand>
        <name>Zn(2+)</name>
        <dbReference type="ChEBI" id="CHEBI:29105"/>
    </ligand>
</feature>
<dbReference type="InterPro" id="IPR029035">
    <property type="entry name" value="DHS-like_NAD/FAD-binding_dom"/>
</dbReference>
<dbReference type="InterPro" id="IPR050134">
    <property type="entry name" value="NAD-dep_sirtuin_deacylases"/>
</dbReference>
<dbReference type="InterPro" id="IPR003000">
    <property type="entry name" value="Sirtuin"/>
</dbReference>
<keyword evidence="3" id="KW-0862">Zinc</keyword>
<evidence type="ECO:0000256" key="3">
    <source>
        <dbReference type="PROSITE-ProRule" id="PRU00236"/>
    </source>
</evidence>
<dbReference type="GO" id="GO:0070403">
    <property type="term" value="F:NAD+ binding"/>
    <property type="evidence" value="ECO:0007669"/>
    <property type="project" value="InterPro"/>
</dbReference>
<feature type="binding site" evidence="3">
    <location>
        <position position="184"/>
    </location>
    <ligand>
        <name>Zn(2+)</name>
        <dbReference type="ChEBI" id="CHEBI:29105"/>
    </ligand>
</feature>
<feature type="binding site" evidence="3">
    <location>
        <position position="187"/>
    </location>
    <ligand>
        <name>Zn(2+)</name>
        <dbReference type="ChEBI" id="CHEBI:29105"/>
    </ligand>
</feature>
<dbReference type="PROSITE" id="PS50305">
    <property type="entry name" value="SIRTUIN"/>
    <property type="match status" value="1"/>
</dbReference>
<sequence>MGGFFSTGIDIDIKDTDIGMLPETDNSVRCVIDLFKRYKGRIVIVTGAGISAHQLPTFRSNNNSGLWEAFSPPILAKNYFYENPKPSWKLLSNIRNLQVSNILHPSLAHHVIHYLIEKEFVSKVITQNIDGLHGFQNDVSSNANQNKVVELHGAVSDYGICEKCHQKKPVDNLAILQSGECPTCDYCHSILKPPVAFFGDVIDKDKRAEASIAIMQCDVLVLVGTHCTVDPVLSMASEAKRNGSILVEINLTPTPADGLVNVQLQGTADSIFKEIGQELVPDVDFNNLVLEKWSKA</sequence>
<evidence type="ECO:0000256" key="1">
    <source>
        <dbReference type="ARBA" id="ARBA00022679"/>
    </source>
</evidence>
<dbReference type="InterPro" id="IPR026590">
    <property type="entry name" value="Ssirtuin_cat_dom"/>
</dbReference>
<protein>
    <submittedName>
        <fullName evidence="5">NAD-dependent protein deacetylase</fullName>
    </submittedName>
</protein>
<feature type="domain" description="Deacetylase sirtuin-type" evidence="4">
    <location>
        <begin position="21"/>
        <end position="291"/>
    </location>
</feature>
<dbReference type="VEuPathDB" id="TrichDB:TRFO_37004"/>
<dbReference type="RefSeq" id="XP_068349892.1">
    <property type="nucleotide sequence ID" value="XM_068511175.1"/>
</dbReference>
<dbReference type="InterPro" id="IPR026591">
    <property type="entry name" value="Sirtuin_cat_small_dom_sf"/>
</dbReference>
<dbReference type="PANTHER" id="PTHR11085">
    <property type="entry name" value="NAD-DEPENDENT PROTEIN DEACYLASE SIRTUIN-5, MITOCHONDRIAL-RELATED"/>
    <property type="match status" value="1"/>
</dbReference>
<dbReference type="AlphaFoldDB" id="A0A1J4JGI5"/>
<dbReference type="Gene3D" id="3.30.1600.10">
    <property type="entry name" value="SIR2/SIRT2 'Small Domain"/>
    <property type="match status" value="1"/>
</dbReference>
<evidence type="ECO:0000313" key="6">
    <source>
        <dbReference type="Proteomes" id="UP000179807"/>
    </source>
</evidence>
<dbReference type="GO" id="GO:0046872">
    <property type="term" value="F:metal ion binding"/>
    <property type="evidence" value="ECO:0007669"/>
    <property type="project" value="UniProtKB-KW"/>
</dbReference>
<dbReference type="SUPFAM" id="SSF52467">
    <property type="entry name" value="DHS-like NAD/FAD-binding domain"/>
    <property type="match status" value="1"/>
</dbReference>
<evidence type="ECO:0000256" key="2">
    <source>
        <dbReference type="ARBA" id="ARBA00023027"/>
    </source>
</evidence>
<feature type="binding site" evidence="3">
    <location>
        <position position="164"/>
    </location>
    <ligand>
        <name>Zn(2+)</name>
        <dbReference type="ChEBI" id="CHEBI:29105"/>
    </ligand>
</feature>
<name>A0A1J4JGI5_9EUKA</name>
<reference evidence="5" key="1">
    <citation type="submission" date="2016-10" db="EMBL/GenBank/DDBJ databases">
        <authorList>
            <person name="Benchimol M."/>
            <person name="Almeida L.G."/>
            <person name="Vasconcelos A.T."/>
            <person name="Perreira-Neves A."/>
            <person name="Rosa I.A."/>
            <person name="Tasca T."/>
            <person name="Bogo M.R."/>
            <person name="de Souza W."/>
        </authorList>
    </citation>
    <scope>NUCLEOTIDE SEQUENCE [LARGE SCALE GENOMIC DNA]</scope>
    <source>
        <strain evidence="5">K</strain>
    </source>
</reference>
<dbReference type="GeneID" id="94845879"/>
<dbReference type="GO" id="GO:0005634">
    <property type="term" value="C:nucleus"/>
    <property type="evidence" value="ECO:0007669"/>
    <property type="project" value="TreeGrafter"/>
</dbReference>
<proteinExistence type="predicted"/>
<dbReference type="GO" id="GO:0017136">
    <property type="term" value="F:histone deacetylase activity, NAD-dependent"/>
    <property type="evidence" value="ECO:0007669"/>
    <property type="project" value="TreeGrafter"/>
</dbReference>
<dbReference type="Gene3D" id="3.40.50.1220">
    <property type="entry name" value="TPP-binding domain"/>
    <property type="match status" value="1"/>
</dbReference>
<keyword evidence="1" id="KW-0808">Transferase</keyword>
<evidence type="ECO:0000313" key="5">
    <source>
        <dbReference type="EMBL" id="OHS96755.1"/>
    </source>
</evidence>
<accession>A0A1J4JGI5</accession>
<evidence type="ECO:0000259" key="4">
    <source>
        <dbReference type="PROSITE" id="PS50305"/>
    </source>
</evidence>
<dbReference type="OrthoDB" id="424302at2759"/>
<keyword evidence="3" id="KW-0479">Metal-binding</keyword>
<keyword evidence="2" id="KW-0520">NAD</keyword>
<keyword evidence="6" id="KW-1185">Reference proteome</keyword>
<dbReference type="EMBL" id="MLAK01001154">
    <property type="protein sequence ID" value="OHS96755.1"/>
    <property type="molecule type" value="Genomic_DNA"/>
</dbReference>
<dbReference type="Proteomes" id="UP000179807">
    <property type="component" value="Unassembled WGS sequence"/>
</dbReference>
<gene>
    <name evidence="5" type="primary">cobB</name>
    <name evidence="5" type="ORF">TRFO_37004</name>
</gene>
<feature type="active site" description="Proton acceptor" evidence="3">
    <location>
        <position position="152"/>
    </location>
</feature>